<protein>
    <submittedName>
        <fullName evidence="9">Kinase-like domain-containing protein</fullName>
    </submittedName>
</protein>
<dbReference type="Pfam" id="PF00069">
    <property type="entry name" value="Pkinase"/>
    <property type="match status" value="1"/>
</dbReference>
<evidence type="ECO:0000256" key="4">
    <source>
        <dbReference type="ARBA" id="ARBA00022824"/>
    </source>
</evidence>
<dbReference type="Gene3D" id="3.30.200.20">
    <property type="entry name" value="Phosphorylase Kinase, domain 1"/>
    <property type="match status" value="1"/>
</dbReference>
<evidence type="ECO:0000256" key="2">
    <source>
        <dbReference type="ARBA" id="ARBA00004240"/>
    </source>
</evidence>
<sequence length="981" mass="109869">MSTNAKQAELRVRILNQRLPTSVARVLFFPDYALKDVLDYNVVAEVIAESEIPLHDQSGVIKDILSGAQKIFCILVCIRQVNYMHLLLRSGIVDAKLALSKEDLRASDLPAPTVDEFWEQQWEFIAPIFKSRVQKLDSSCILPFKEVRVLGEGGYGAVTRVVLYRSHQDLVPDGPGDTVVVARKSIKRVSTKKTEKLFESERAPLEFLKTRGHPHIIELLGSYSQADGYNFFFPLAEGSLKDLFDKGKQSFGIDTEHFYPSIVGLSSAINHIHNFTYEMSGKNMNFKGYHHDLKPGNILIRQGKFIIADFGLSKFKADANTSSTLHRVGTIAYLPPEAANINPETNFEDPTVGRGVDIWAFGCILAEIATYLLRGSEGVSEFGRRRITKVSASMKDDSFHAHGEVKEEVKEWLRSLTATAERGTDPQITRLIQVVRKALIPDRKNRPIARVILEEVTVLDPEAAINMELFVTQERKTLPPSPPISPAGSPQFRPQTTSSVSGASGDYHGIDVLSEGTRDPELQMDVVAIHGLNGGPHTCWQGGSGSIWLRDFLPSDGMHLPRIISYGYDSEHLFTHLSKANLEKEADNFLRRIQRRREAEKASTRPIVFLAHSVGGLLLKQAILLAEEGDQYQDLFKSICGVTFFGTPHREHGIQYTLGACLRKIAKTASVSEQIRELIRENMGENERLLKMVNYSFKTKVCIPGGNLRVVSFYETKPTPGLGVVVDEYAGTMGLNDGNEDVCGLELSHPDLCRYSSETEPSYKAVLRRVLCLTRISADEYSSKKARQLKQEVPYINNDQRFSPEIHVNNIIRQLQQWPTTPQPTQHSNMTLPLQLTTTPTPTPRVQTKPPQPPPHTLPKRKQPPPPPSPQPQTQARTALPQQPQKKPQTQSRASINAIEEKLAKVNRNISSIGADLAARQKERKALKLRRQERGEVWFSNETKSIEKRITVLDTRRAEARLEAESLKRGLARARAAHQTT</sequence>
<feature type="compositionally biased region" description="Polar residues" evidence="7">
    <location>
        <begin position="492"/>
        <end position="502"/>
    </location>
</feature>
<dbReference type="SUPFAM" id="SSF56112">
    <property type="entry name" value="Protein kinase-like (PK-like)"/>
    <property type="match status" value="1"/>
</dbReference>
<keyword evidence="9" id="KW-0418">Kinase</keyword>
<evidence type="ECO:0000256" key="1">
    <source>
        <dbReference type="ARBA" id="ARBA00004173"/>
    </source>
</evidence>
<dbReference type="GO" id="GO:0005524">
    <property type="term" value="F:ATP binding"/>
    <property type="evidence" value="ECO:0007669"/>
    <property type="project" value="InterPro"/>
</dbReference>
<proteinExistence type="predicted"/>
<feature type="region of interest" description="Disordered" evidence="7">
    <location>
        <begin position="820"/>
        <end position="893"/>
    </location>
</feature>
<dbReference type="GO" id="GO:0004672">
    <property type="term" value="F:protein kinase activity"/>
    <property type="evidence" value="ECO:0007669"/>
    <property type="project" value="InterPro"/>
</dbReference>
<evidence type="ECO:0000313" key="10">
    <source>
        <dbReference type="Proteomes" id="UP000244722"/>
    </source>
</evidence>
<dbReference type="CDD" id="cd00180">
    <property type="entry name" value="PKc"/>
    <property type="match status" value="1"/>
</dbReference>
<reference evidence="9 10" key="1">
    <citation type="submission" date="2017-04" db="EMBL/GenBank/DDBJ databases">
        <title>Draft genome sequence of Tuber borchii Vittad., a whitish edible truffle.</title>
        <authorList>
            <consortium name="DOE Joint Genome Institute"/>
            <person name="Murat C."/>
            <person name="Kuo A."/>
            <person name="Barry K.W."/>
            <person name="Clum A."/>
            <person name="Dockter R.B."/>
            <person name="Fauchery L."/>
            <person name="Iotti M."/>
            <person name="Kohler A."/>
            <person name="Labutti K."/>
            <person name="Lindquist E.A."/>
            <person name="Lipzen A."/>
            <person name="Ohm R.A."/>
            <person name="Wang M."/>
            <person name="Grigoriev I.V."/>
            <person name="Zambonelli A."/>
            <person name="Martin F.M."/>
        </authorList>
    </citation>
    <scope>NUCLEOTIDE SEQUENCE [LARGE SCALE GENOMIC DNA]</scope>
    <source>
        <strain evidence="9 10">Tbo3840</strain>
    </source>
</reference>
<dbReference type="AlphaFoldDB" id="A0A2T6ZYF6"/>
<evidence type="ECO:0000313" key="9">
    <source>
        <dbReference type="EMBL" id="PUU80528.1"/>
    </source>
</evidence>
<comment type="caution">
    <text evidence="9">The sequence shown here is derived from an EMBL/GenBank/DDBJ whole genome shotgun (WGS) entry which is preliminary data.</text>
</comment>
<dbReference type="Gene3D" id="3.40.50.1820">
    <property type="entry name" value="alpha/beta hydrolase"/>
    <property type="match status" value="1"/>
</dbReference>
<evidence type="ECO:0000256" key="6">
    <source>
        <dbReference type="ARBA" id="ARBA00023136"/>
    </source>
</evidence>
<dbReference type="Gene3D" id="1.10.510.10">
    <property type="entry name" value="Transferase(Phosphotransferase) domain 1"/>
    <property type="match status" value="1"/>
</dbReference>
<dbReference type="InterPro" id="IPR029058">
    <property type="entry name" value="AB_hydrolase_fold"/>
</dbReference>
<evidence type="ECO:0000256" key="5">
    <source>
        <dbReference type="ARBA" id="ARBA00023128"/>
    </source>
</evidence>
<keyword evidence="4" id="KW-0256">Endoplasmic reticulum</keyword>
<dbReference type="GO" id="GO:0016020">
    <property type="term" value="C:membrane"/>
    <property type="evidence" value="ECO:0007669"/>
    <property type="project" value="UniProtKB-SubCell"/>
</dbReference>
<keyword evidence="5" id="KW-0496">Mitochondrion</keyword>
<dbReference type="OrthoDB" id="4062651at2759"/>
<evidence type="ECO:0000256" key="7">
    <source>
        <dbReference type="SAM" id="MobiDB-lite"/>
    </source>
</evidence>
<feature type="domain" description="Protein kinase" evidence="8">
    <location>
        <begin position="144"/>
        <end position="458"/>
    </location>
</feature>
<dbReference type="PANTHER" id="PTHR48182">
    <property type="entry name" value="PROTEIN SERAC1"/>
    <property type="match status" value="1"/>
</dbReference>
<gene>
    <name evidence="9" type="ORF">B9Z19DRAFT_1113858</name>
</gene>
<dbReference type="EMBL" id="NESQ01000062">
    <property type="protein sequence ID" value="PUU80528.1"/>
    <property type="molecule type" value="Genomic_DNA"/>
</dbReference>
<dbReference type="STRING" id="42251.A0A2T6ZYF6"/>
<dbReference type="PROSITE" id="PS50011">
    <property type="entry name" value="PROTEIN_KINASE_DOM"/>
    <property type="match status" value="1"/>
</dbReference>
<dbReference type="InterPro" id="IPR011009">
    <property type="entry name" value="Kinase-like_dom_sf"/>
</dbReference>
<feature type="compositionally biased region" description="Low complexity" evidence="7">
    <location>
        <begin position="881"/>
        <end position="891"/>
    </location>
</feature>
<dbReference type="InterPro" id="IPR000719">
    <property type="entry name" value="Prot_kinase_dom"/>
</dbReference>
<dbReference type="SUPFAM" id="SSF53474">
    <property type="entry name" value="alpha/beta-Hydrolases"/>
    <property type="match status" value="1"/>
</dbReference>
<keyword evidence="10" id="KW-1185">Reference proteome</keyword>
<name>A0A2T6ZYF6_TUBBO</name>
<dbReference type="GO" id="GO:0005783">
    <property type="term" value="C:endoplasmic reticulum"/>
    <property type="evidence" value="ECO:0007669"/>
    <property type="project" value="UniProtKB-SubCell"/>
</dbReference>
<dbReference type="GO" id="GO:0005739">
    <property type="term" value="C:mitochondrion"/>
    <property type="evidence" value="ECO:0007669"/>
    <property type="project" value="UniProtKB-SubCell"/>
</dbReference>
<evidence type="ECO:0000256" key="3">
    <source>
        <dbReference type="ARBA" id="ARBA00004370"/>
    </source>
</evidence>
<dbReference type="PANTHER" id="PTHR48182:SF2">
    <property type="entry name" value="PROTEIN SERAC1"/>
    <property type="match status" value="1"/>
</dbReference>
<accession>A0A2T6ZYF6</accession>
<organism evidence="9 10">
    <name type="scientific">Tuber borchii</name>
    <name type="common">White truffle</name>
    <dbReference type="NCBI Taxonomy" id="42251"/>
    <lineage>
        <taxon>Eukaryota</taxon>
        <taxon>Fungi</taxon>
        <taxon>Dikarya</taxon>
        <taxon>Ascomycota</taxon>
        <taxon>Pezizomycotina</taxon>
        <taxon>Pezizomycetes</taxon>
        <taxon>Pezizales</taxon>
        <taxon>Tuberaceae</taxon>
        <taxon>Tuber</taxon>
    </lineage>
</organism>
<dbReference type="SMART" id="SM00220">
    <property type="entry name" value="S_TKc"/>
    <property type="match status" value="1"/>
</dbReference>
<feature type="compositionally biased region" description="Low complexity" evidence="7">
    <location>
        <begin position="820"/>
        <end position="849"/>
    </location>
</feature>
<dbReference type="InterPro" id="IPR052374">
    <property type="entry name" value="SERAC1"/>
</dbReference>
<evidence type="ECO:0000259" key="8">
    <source>
        <dbReference type="PROSITE" id="PS50011"/>
    </source>
</evidence>
<feature type="region of interest" description="Disordered" evidence="7">
    <location>
        <begin position="476"/>
        <end position="513"/>
    </location>
</feature>
<dbReference type="Proteomes" id="UP000244722">
    <property type="component" value="Unassembled WGS sequence"/>
</dbReference>
<keyword evidence="6" id="KW-0472">Membrane</keyword>
<comment type="subcellular location">
    <subcellularLocation>
        <location evidence="2">Endoplasmic reticulum</location>
    </subcellularLocation>
    <subcellularLocation>
        <location evidence="3">Membrane</location>
    </subcellularLocation>
    <subcellularLocation>
        <location evidence="1">Mitochondrion</location>
    </subcellularLocation>
</comment>
<keyword evidence="9" id="KW-0808">Transferase</keyword>